<feature type="transmembrane region" description="Helical" evidence="8">
    <location>
        <begin position="204"/>
        <end position="228"/>
    </location>
</feature>
<feature type="transmembrane region" description="Helical" evidence="8">
    <location>
        <begin position="409"/>
        <end position="428"/>
    </location>
</feature>
<dbReference type="Gene3D" id="1.20.1720.10">
    <property type="entry name" value="Multidrug resistance protein D"/>
    <property type="match status" value="1"/>
</dbReference>
<feature type="transmembrane region" description="Helical" evidence="8">
    <location>
        <begin position="234"/>
        <end position="253"/>
    </location>
</feature>
<dbReference type="PROSITE" id="PS50850">
    <property type="entry name" value="MFS"/>
    <property type="match status" value="1"/>
</dbReference>
<keyword evidence="6" id="KW-0325">Glycoprotein</keyword>
<feature type="compositionally biased region" description="Basic and acidic residues" evidence="7">
    <location>
        <begin position="36"/>
        <end position="45"/>
    </location>
</feature>
<keyword evidence="4 8" id="KW-1133">Transmembrane helix</keyword>
<keyword evidence="3 8" id="KW-0812">Transmembrane</keyword>
<comment type="subcellular location">
    <subcellularLocation>
        <location evidence="1">Membrane</location>
        <topology evidence="1">Multi-pass membrane protein</topology>
    </subcellularLocation>
</comment>
<evidence type="ECO:0000256" key="1">
    <source>
        <dbReference type="ARBA" id="ARBA00004141"/>
    </source>
</evidence>
<dbReference type="GO" id="GO:0005886">
    <property type="term" value="C:plasma membrane"/>
    <property type="evidence" value="ECO:0007669"/>
    <property type="project" value="TreeGrafter"/>
</dbReference>
<dbReference type="AlphaFoldDB" id="A0A1Y2B4P3"/>
<dbReference type="FunFam" id="1.20.1250.20:FF:000172">
    <property type="entry name" value="MFS multidrug resistance transporter"/>
    <property type="match status" value="1"/>
</dbReference>
<keyword evidence="2" id="KW-0813">Transport</keyword>
<evidence type="ECO:0000256" key="7">
    <source>
        <dbReference type="SAM" id="MobiDB-lite"/>
    </source>
</evidence>
<reference evidence="10 11" key="1">
    <citation type="submission" date="2016-07" db="EMBL/GenBank/DDBJ databases">
        <title>Pervasive Adenine N6-methylation of Active Genes in Fungi.</title>
        <authorList>
            <consortium name="DOE Joint Genome Institute"/>
            <person name="Mondo S.J."/>
            <person name="Dannebaum R.O."/>
            <person name="Kuo R.C."/>
            <person name="Labutti K."/>
            <person name="Haridas S."/>
            <person name="Kuo A."/>
            <person name="Salamov A."/>
            <person name="Ahrendt S.R."/>
            <person name="Lipzen A."/>
            <person name="Sullivan W."/>
            <person name="Andreopoulos W.B."/>
            <person name="Clum A."/>
            <person name="Lindquist E."/>
            <person name="Daum C."/>
            <person name="Ramamoorthy G.K."/>
            <person name="Gryganskyi A."/>
            <person name="Culley D."/>
            <person name="Magnuson J.K."/>
            <person name="James T.Y."/>
            <person name="O'Malley M.A."/>
            <person name="Stajich J.E."/>
            <person name="Spatafora J.W."/>
            <person name="Visel A."/>
            <person name="Grigoriev I.V."/>
        </authorList>
    </citation>
    <scope>NUCLEOTIDE SEQUENCE [LARGE SCALE GENOMIC DNA]</scope>
    <source>
        <strain evidence="10 11">68-887.2</strain>
    </source>
</reference>
<dbReference type="InterPro" id="IPR036259">
    <property type="entry name" value="MFS_trans_sf"/>
</dbReference>
<evidence type="ECO:0000256" key="6">
    <source>
        <dbReference type="ARBA" id="ARBA00023180"/>
    </source>
</evidence>
<evidence type="ECO:0000256" key="4">
    <source>
        <dbReference type="ARBA" id="ARBA00022989"/>
    </source>
</evidence>
<feature type="transmembrane region" description="Helical" evidence="8">
    <location>
        <begin position="116"/>
        <end position="132"/>
    </location>
</feature>
<sequence length="550" mass="60329">MSAAPADEVALKTIADEQHDGVQPVDANQNEPVEENESKALEETKNGFPDLRATKTNVTTVSTGRPYSIFTSKQKWFIVALAASAGIFSPISSNIYVPAIPTLVDAFGVSSEKINLTVTIYLVFQALTPAIWGSAADAYGRRPIYIICLLIYLLSCVGTALCPTSDYWLLMLMRILQATGGSSVIAIGTGVIADISIPQERGKYIGIFNLQATLGPALGPLLGGIFAFTLGWRSIFWFLAIACGVVLVPMICFQPETLRSLVGDGSIPPPLLNCTPAALLRRRRDNQASKDRGEEIQELQTVHRKFKPWASFVLLLEPEIILLFLWASLYYALWYAILTLFSTLLRDRYHVNEIIIGLAYIPNGVGSGVCSLFVGRFMDKLYRKEKQRVGGDHRAKPEEFRLERVRFSVLPFTVGLLLVSCIAVGWSMQANAPIAVPIVLNLFVGLGTGFLTTVTIYSIDLFPGQGGAVTATFNLVRCLFGAASVSVIQLMNTAMGAGWSFVVLSGVCILGTPMPLVVLKYGPKWRLNRIRKAKEKAERKRRELEQTQQV</sequence>
<feature type="transmembrane region" description="Helical" evidence="8">
    <location>
        <begin position="76"/>
        <end position="96"/>
    </location>
</feature>
<gene>
    <name evidence="10" type="ORF">BCR39DRAFT_531944</name>
</gene>
<feature type="region of interest" description="Disordered" evidence="7">
    <location>
        <begin position="1"/>
        <end position="46"/>
    </location>
</feature>
<keyword evidence="5 8" id="KW-0472">Membrane</keyword>
<dbReference type="InParanoid" id="A0A1Y2B4P3"/>
<dbReference type="OrthoDB" id="440553at2759"/>
<comment type="caution">
    <text evidence="10">The sequence shown here is derived from an EMBL/GenBank/DDBJ whole genome shotgun (WGS) entry which is preliminary data.</text>
</comment>
<dbReference type="GO" id="GO:0140115">
    <property type="term" value="P:export across plasma membrane"/>
    <property type="evidence" value="ECO:0007669"/>
    <property type="project" value="UniProtKB-ARBA"/>
</dbReference>
<protein>
    <submittedName>
        <fullName evidence="10">Major facilitator superfamily domain-containing protein</fullName>
    </submittedName>
</protein>
<proteinExistence type="predicted"/>
<feature type="domain" description="Major facilitator superfamily (MFS) profile" evidence="9">
    <location>
        <begin position="78"/>
        <end position="523"/>
    </location>
</feature>
<dbReference type="FunFam" id="1.20.1720.10:FF:000009">
    <property type="entry name" value="MFS multidrug transporter"/>
    <property type="match status" value="1"/>
</dbReference>
<dbReference type="Pfam" id="PF07690">
    <property type="entry name" value="MFS_1"/>
    <property type="match status" value="1"/>
</dbReference>
<evidence type="ECO:0000256" key="8">
    <source>
        <dbReference type="SAM" id="Phobius"/>
    </source>
</evidence>
<feature type="transmembrane region" description="Helical" evidence="8">
    <location>
        <begin position="434"/>
        <end position="459"/>
    </location>
</feature>
<dbReference type="CDD" id="cd17323">
    <property type="entry name" value="MFS_Tpo1_MDR_like"/>
    <property type="match status" value="1"/>
</dbReference>
<evidence type="ECO:0000256" key="2">
    <source>
        <dbReference type="ARBA" id="ARBA00022448"/>
    </source>
</evidence>
<feature type="transmembrane region" description="Helical" evidence="8">
    <location>
        <begin position="497"/>
        <end position="519"/>
    </location>
</feature>
<dbReference type="GO" id="GO:0015137">
    <property type="term" value="F:citrate transmembrane transporter activity"/>
    <property type="evidence" value="ECO:0007669"/>
    <property type="project" value="UniProtKB-ARBA"/>
</dbReference>
<feature type="transmembrane region" description="Helical" evidence="8">
    <location>
        <begin position="167"/>
        <end position="192"/>
    </location>
</feature>
<accession>A0A1Y2B4P3</accession>
<feature type="transmembrane region" description="Helical" evidence="8">
    <location>
        <begin position="312"/>
        <end position="334"/>
    </location>
</feature>
<evidence type="ECO:0000256" key="3">
    <source>
        <dbReference type="ARBA" id="ARBA00022692"/>
    </source>
</evidence>
<dbReference type="InterPro" id="IPR011701">
    <property type="entry name" value="MFS"/>
</dbReference>
<feature type="transmembrane region" description="Helical" evidence="8">
    <location>
        <begin position="144"/>
        <end position="161"/>
    </location>
</feature>
<dbReference type="InterPro" id="IPR020846">
    <property type="entry name" value="MFS_dom"/>
</dbReference>
<dbReference type="STRING" id="71784.A0A1Y2B4P3"/>
<dbReference type="EMBL" id="MCFC01000025">
    <property type="protein sequence ID" value="ORY29520.1"/>
    <property type="molecule type" value="Genomic_DNA"/>
</dbReference>
<dbReference type="Proteomes" id="UP000193986">
    <property type="component" value="Unassembled WGS sequence"/>
</dbReference>
<evidence type="ECO:0000313" key="10">
    <source>
        <dbReference type="EMBL" id="ORY29520.1"/>
    </source>
</evidence>
<organism evidence="10 11">
    <name type="scientific">Naematelia encephala</name>
    <dbReference type="NCBI Taxonomy" id="71784"/>
    <lineage>
        <taxon>Eukaryota</taxon>
        <taxon>Fungi</taxon>
        <taxon>Dikarya</taxon>
        <taxon>Basidiomycota</taxon>
        <taxon>Agaricomycotina</taxon>
        <taxon>Tremellomycetes</taxon>
        <taxon>Tremellales</taxon>
        <taxon>Naemateliaceae</taxon>
        <taxon>Naematelia</taxon>
    </lineage>
</organism>
<dbReference type="SUPFAM" id="SSF103473">
    <property type="entry name" value="MFS general substrate transporter"/>
    <property type="match status" value="1"/>
</dbReference>
<name>A0A1Y2B4P3_9TREE</name>
<evidence type="ECO:0000256" key="5">
    <source>
        <dbReference type="ARBA" id="ARBA00023136"/>
    </source>
</evidence>
<dbReference type="PANTHER" id="PTHR23502:SF51">
    <property type="entry name" value="QUINIDINE RESISTANCE PROTEIN 1-RELATED"/>
    <property type="match status" value="1"/>
</dbReference>
<evidence type="ECO:0000259" key="9">
    <source>
        <dbReference type="PROSITE" id="PS50850"/>
    </source>
</evidence>
<dbReference type="Gene3D" id="1.20.1250.20">
    <property type="entry name" value="MFS general substrate transporter like domains"/>
    <property type="match status" value="1"/>
</dbReference>
<feature type="transmembrane region" description="Helical" evidence="8">
    <location>
        <begin position="471"/>
        <end position="491"/>
    </location>
</feature>
<keyword evidence="11" id="KW-1185">Reference proteome</keyword>
<feature type="transmembrane region" description="Helical" evidence="8">
    <location>
        <begin position="354"/>
        <end position="378"/>
    </location>
</feature>
<dbReference type="PANTHER" id="PTHR23502">
    <property type="entry name" value="MAJOR FACILITATOR SUPERFAMILY"/>
    <property type="match status" value="1"/>
</dbReference>
<evidence type="ECO:0000313" key="11">
    <source>
        <dbReference type="Proteomes" id="UP000193986"/>
    </source>
</evidence>